<reference evidence="2 3" key="1">
    <citation type="submission" date="2019-06" db="EMBL/GenBank/DDBJ databases">
        <title>Whole genome shotgun sequence of Pseudonocardia hydrocarbonoxydans NBRC 14498.</title>
        <authorList>
            <person name="Hosoyama A."/>
            <person name="Uohara A."/>
            <person name="Ohji S."/>
            <person name="Ichikawa N."/>
        </authorList>
    </citation>
    <scope>NUCLEOTIDE SEQUENCE [LARGE SCALE GENOMIC DNA]</scope>
    <source>
        <strain evidence="2 3">NBRC 14498</strain>
    </source>
</reference>
<keyword evidence="1" id="KW-0472">Membrane</keyword>
<name>A0A4Y3WN73_9PSEU</name>
<keyword evidence="1" id="KW-0812">Transmembrane</keyword>
<dbReference type="RefSeq" id="WP_141278468.1">
    <property type="nucleotide sequence ID" value="NZ_BAAARZ010000004.1"/>
</dbReference>
<gene>
    <name evidence="2" type="ORF">PHY01_22210</name>
</gene>
<dbReference type="AlphaFoldDB" id="A0A4Y3WN73"/>
<protein>
    <recommendedName>
        <fullName evidence="4">DoxX family protein</fullName>
    </recommendedName>
</protein>
<keyword evidence="1" id="KW-1133">Transmembrane helix</keyword>
<feature type="transmembrane region" description="Helical" evidence="1">
    <location>
        <begin position="77"/>
        <end position="98"/>
    </location>
</feature>
<evidence type="ECO:0008006" key="4">
    <source>
        <dbReference type="Google" id="ProtNLM"/>
    </source>
</evidence>
<evidence type="ECO:0000313" key="2">
    <source>
        <dbReference type="EMBL" id="GEC19938.1"/>
    </source>
</evidence>
<evidence type="ECO:0000313" key="3">
    <source>
        <dbReference type="Proteomes" id="UP000320338"/>
    </source>
</evidence>
<sequence>MNARDLTWQLPLRLTAGTYIVDSGLHKWNPDEETAKQLHGFAAGTYPFLGAVPPVTFSKALAAGETLLGAALLVPAVPARLAGLGLLGFGAGLLGLYAKTPGMRRPGTPFPTQDGVSLAKDSWLVAIGAALVLGDRR</sequence>
<accession>A0A4Y3WN73</accession>
<dbReference type="OrthoDB" id="3267263at2"/>
<dbReference type="Proteomes" id="UP000320338">
    <property type="component" value="Unassembled WGS sequence"/>
</dbReference>
<comment type="caution">
    <text evidence="2">The sequence shown here is derived from an EMBL/GenBank/DDBJ whole genome shotgun (WGS) entry which is preliminary data.</text>
</comment>
<proteinExistence type="predicted"/>
<evidence type="ECO:0000256" key="1">
    <source>
        <dbReference type="SAM" id="Phobius"/>
    </source>
</evidence>
<keyword evidence="3" id="KW-1185">Reference proteome</keyword>
<organism evidence="2 3">
    <name type="scientific">Pseudonocardia hydrocarbonoxydans</name>
    <dbReference type="NCBI Taxonomy" id="76726"/>
    <lineage>
        <taxon>Bacteria</taxon>
        <taxon>Bacillati</taxon>
        <taxon>Actinomycetota</taxon>
        <taxon>Actinomycetes</taxon>
        <taxon>Pseudonocardiales</taxon>
        <taxon>Pseudonocardiaceae</taxon>
        <taxon>Pseudonocardia</taxon>
    </lineage>
</organism>
<dbReference type="EMBL" id="BJNG01000016">
    <property type="protein sequence ID" value="GEC19938.1"/>
    <property type="molecule type" value="Genomic_DNA"/>
</dbReference>